<dbReference type="GO" id="GO:0003677">
    <property type="term" value="F:DNA binding"/>
    <property type="evidence" value="ECO:0007669"/>
    <property type="project" value="InterPro"/>
</dbReference>
<dbReference type="InterPro" id="IPR042102">
    <property type="entry name" value="RNA_pol_Rpb1_3_sf"/>
</dbReference>
<keyword evidence="4 12" id="KW-0808">Transferase</keyword>
<dbReference type="SMART" id="SM00663">
    <property type="entry name" value="RPOLA_N"/>
    <property type="match status" value="1"/>
</dbReference>
<evidence type="ECO:0000256" key="6">
    <source>
        <dbReference type="ARBA" id="ARBA00022723"/>
    </source>
</evidence>
<evidence type="ECO:0000313" key="16">
    <source>
        <dbReference type="Proteomes" id="UP001180020"/>
    </source>
</evidence>
<dbReference type="InterPro" id="IPR000722">
    <property type="entry name" value="RNA_pol_asu"/>
</dbReference>
<keyword evidence="9 12" id="KW-0804">Transcription</keyword>
<evidence type="ECO:0000256" key="8">
    <source>
        <dbReference type="ARBA" id="ARBA00022842"/>
    </source>
</evidence>
<evidence type="ECO:0000313" key="15">
    <source>
        <dbReference type="EMBL" id="KAK1287683.1"/>
    </source>
</evidence>
<evidence type="ECO:0000256" key="3">
    <source>
        <dbReference type="ARBA" id="ARBA00022478"/>
    </source>
</evidence>
<keyword evidence="6" id="KW-0479">Metal-binding</keyword>
<keyword evidence="5 12" id="KW-0548">Nucleotidyltransferase</keyword>
<dbReference type="GO" id="GO:0005736">
    <property type="term" value="C:RNA polymerase I complex"/>
    <property type="evidence" value="ECO:0007669"/>
    <property type="project" value="TreeGrafter"/>
</dbReference>
<evidence type="ECO:0000256" key="12">
    <source>
        <dbReference type="RuleBase" id="RU004279"/>
    </source>
</evidence>
<dbReference type="InterPro" id="IPR044893">
    <property type="entry name" value="RNA_pol_Rpb1_clamp_domain"/>
</dbReference>
<dbReference type="PANTHER" id="PTHR19376">
    <property type="entry name" value="DNA-DIRECTED RNA POLYMERASE"/>
    <property type="match status" value="1"/>
</dbReference>
<dbReference type="FunFam" id="4.10.860.120:FF:000006">
    <property type="entry name" value="DNA-directed RNA polymerase subunit"/>
    <property type="match status" value="1"/>
</dbReference>
<keyword evidence="10" id="KW-0539">Nucleus</keyword>
<dbReference type="GO" id="GO:0003899">
    <property type="term" value="F:DNA-directed RNA polymerase activity"/>
    <property type="evidence" value="ECO:0007669"/>
    <property type="project" value="UniProtKB-EC"/>
</dbReference>
<keyword evidence="7" id="KW-0862">Zinc</keyword>
<dbReference type="InterPro" id="IPR038120">
    <property type="entry name" value="Rpb1_funnel_sf"/>
</dbReference>
<protein>
    <recommendedName>
        <fullName evidence="12">DNA-directed RNA polymerase subunit</fullName>
        <ecNumber evidence="12">2.7.7.6</ecNumber>
    </recommendedName>
</protein>
<dbReference type="CDD" id="cd01435">
    <property type="entry name" value="RNAP_I_RPA1_N"/>
    <property type="match status" value="1"/>
</dbReference>
<evidence type="ECO:0000256" key="9">
    <source>
        <dbReference type="ARBA" id="ARBA00023163"/>
    </source>
</evidence>
<dbReference type="Gene3D" id="6.20.50.80">
    <property type="match status" value="1"/>
</dbReference>
<evidence type="ECO:0000256" key="4">
    <source>
        <dbReference type="ARBA" id="ARBA00022679"/>
    </source>
</evidence>
<dbReference type="Proteomes" id="UP001180020">
    <property type="component" value="Unassembled WGS sequence"/>
</dbReference>
<dbReference type="Gene3D" id="6.10.250.2940">
    <property type="match status" value="1"/>
</dbReference>
<dbReference type="InterPro" id="IPR015699">
    <property type="entry name" value="DNA-dir_RNA_pol1_lsu_N"/>
</dbReference>
<feature type="compositionally biased region" description="Basic and acidic residues" evidence="13">
    <location>
        <begin position="1374"/>
        <end position="1394"/>
    </location>
</feature>
<proteinExistence type="inferred from homology"/>
<comment type="subcellular location">
    <subcellularLocation>
        <location evidence="1">Nucleus</location>
    </subcellularLocation>
</comment>
<feature type="compositionally biased region" description="Acidic residues" evidence="13">
    <location>
        <begin position="1360"/>
        <end position="1373"/>
    </location>
</feature>
<dbReference type="Gene3D" id="1.10.274.100">
    <property type="entry name" value="RNA polymerase Rpb1, domain 3"/>
    <property type="match status" value="1"/>
</dbReference>
<feature type="domain" description="RNA polymerase N-terminal" evidence="14">
    <location>
        <begin position="321"/>
        <end position="636"/>
    </location>
</feature>
<dbReference type="PANTHER" id="PTHR19376:SF11">
    <property type="entry name" value="DNA-DIRECTED RNA POLYMERASE I SUBUNIT RPA1"/>
    <property type="match status" value="1"/>
</dbReference>
<dbReference type="InterPro" id="IPR007083">
    <property type="entry name" value="RNA_pol_Rpb1_4"/>
</dbReference>
<feature type="compositionally biased region" description="Acidic residues" evidence="13">
    <location>
        <begin position="1328"/>
        <end position="1348"/>
    </location>
</feature>
<reference evidence="15" key="2">
    <citation type="submission" date="2023-06" db="EMBL/GenBank/DDBJ databases">
        <authorList>
            <person name="Ma L."/>
            <person name="Liu K.-W."/>
            <person name="Li Z."/>
            <person name="Hsiao Y.-Y."/>
            <person name="Qi Y."/>
            <person name="Fu T."/>
            <person name="Tang G."/>
            <person name="Zhang D."/>
            <person name="Sun W.-H."/>
            <person name="Liu D.-K."/>
            <person name="Li Y."/>
            <person name="Chen G.-Z."/>
            <person name="Liu X.-D."/>
            <person name="Liao X.-Y."/>
            <person name="Jiang Y.-T."/>
            <person name="Yu X."/>
            <person name="Hao Y."/>
            <person name="Huang J."/>
            <person name="Zhao X.-W."/>
            <person name="Ke S."/>
            <person name="Chen Y.-Y."/>
            <person name="Wu W.-L."/>
            <person name="Hsu J.-L."/>
            <person name="Lin Y.-F."/>
            <person name="Huang M.-D."/>
            <person name="Li C.-Y."/>
            <person name="Huang L."/>
            <person name="Wang Z.-W."/>
            <person name="Zhao X."/>
            <person name="Zhong W.-Y."/>
            <person name="Peng D.-H."/>
            <person name="Ahmad S."/>
            <person name="Lan S."/>
            <person name="Zhang J.-S."/>
            <person name="Tsai W.-C."/>
            <person name="Van De Peer Y."/>
            <person name="Liu Z.-J."/>
        </authorList>
    </citation>
    <scope>NUCLEOTIDE SEQUENCE</scope>
    <source>
        <strain evidence="15">CP</strain>
        <tissue evidence="15">Leaves</tissue>
    </source>
</reference>
<comment type="function">
    <text evidence="12">DNA-dependent RNA polymerase catalyzes the transcription of DNA into RNA using the four ribonucleoside triphosphates as substrates.</text>
</comment>
<feature type="compositionally biased region" description="Acidic residues" evidence="13">
    <location>
        <begin position="1300"/>
        <end position="1316"/>
    </location>
</feature>
<reference evidence="15" key="1">
    <citation type="journal article" date="2023" name="Nat. Commun.">
        <title>Diploid and tetraploid genomes of Acorus and the evolution of monocots.</title>
        <authorList>
            <person name="Ma L."/>
            <person name="Liu K.W."/>
            <person name="Li Z."/>
            <person name="Hsiao Y.Y."/>
            <person name="Qi Y."/>
            <person name="Fu T."/>
            <person name="Tang G.D."/>
            <person name="Zhang D."/>
            <person name="Sun W.H."/>
            <person name="Liu D.K."/>
            <person name="Li Y."/>
            <person name="Chen G.Z."/>
            <person name="Liu X.D."/>
            <person name="Liao X.Y."/>
            <person name="Jiang Y.T."/>
            <person name="Yu X."/>
            <person name="Hao Y."/>
            <person name="Huang J."/>
            <person name="Zhao X.W."/>
            <person name="Ke S."/>
            <person name="Chen Y.Y."/>
            <person name="Wu W.L."/>
            <person name="Hsu J.L."/>
            <person name="Lin Y.F."/>
            <person name="Huang M.D."/>
            <person name="Li C.Y."/>
            <person name="Huang L."/>
            <person name="Wang Z.W."/>
            <person name="Zhao X."/>
            <person name="Zhong W.Y."/>
            <person name="Peng D.H."/>
            <person name="Ahmad S."/>
            <person name="Lan S."/>
            <person name="Zhang J.S."/>
            <person name="Tsai W.C."/>
            <person name="Van de Peer Y."/>
            <person name="Liu Z.J."/>
        </authorList>
    </citation>
    <scope>NUCLEOTIDE SEQUENCE</scope>
    <source>
        <strain evidence="15">CP</strain>
    </source>
</reference>
<keyword evidence="3 12" id="KW-0240">DNA-directed RNA polymerase</keyword>
<feature type="compositionally biased region" description="Polar residues" evidence="13">
    <location>
        <begin position="1350"/>
        <end position="1359"/>
    </location>
</feature>
<evidence type="ECO:0000256" key="2">
    <source>
        <dbReference type="ARBA" id="ARBA00006460"/>
    </source>
</evidence>
<sequence>MAHSQLFEVPTETIDAVHFGFYSPEEVRRMSFKQIVNPVLLDKRNSPVPGGLYDLALGPLVDTDICKSCGQRTRNCPGHFGHIDLFRPVYNPLLFNNLFSLLQAVCFFCHEFKIGREKVQKCVLKLDAVLSGEFMGAKGSERDNWTTVQRREAFSILSNFLKERPKKCSNCKKIGPKITKPVFGWLNQSLKGADIRANVIEASEAHLPPIDGSGMDSLIVAETEYSETMLSRGQVEPSTEELNGPVDDVLPAYRTKASKMKSNQSVTEFVKQEKRFSKQLLPSKVEEILRKLWENEAHFCSLICDIQQENSRLSMKSSSYDMFFLNALLVPPNKFRPPAKGGDIELEHPQNTLLIKVLESNISLRDAYVRSESSDIVRKWMVLQISVSVFLDSSKALGAADKKSVGVRQILEKKEGILRQKMMGKRVNYACRSVISPDPYLAVNEIGIPPYFALRLTYPERVTPWNVSKLRHAIMNGAEQHPGATHYSDKSSHIILKDRGSRSSVSRKLHSSRGIVMNQGKNVEMETEVKVVHRHLHDGDIVLVNRQPTLHKPSMMAHVVRVLKGEKTLRMHYANCSTYNADFDGDEMNIHFPQDEVSRAEAMNIVNANKQYIVPTSGDPIRGLIQDHIVSSVLLTKKDTFLTRDDYHQLLYSSLVPLAAPSFSHGRSAQKVSKLWSDEDVQPLLPAIWKPVPLWTGKQVITTLLNHVTRGHPPFTVLKTGRIPRDYFGANSGEHELLIQKNEFIHGVIDKAQFGKYGLVHTVQEFYGGNTAGILLSAFSRLFTVYLQMHGFTCGVDDLLVVDKLDMLRNKLLGESEKGSEEVHSKFVVTKDGDTDPIKMQMKIEKLIRRNGESAVARLDRMMCSALNGLTSKVNENIIPKGLLKHFPKNCLSLMTMTGAKGGLVNFTQISSLLGQQELEGKRVPRMASGKTLPCFPPWDTASRAGGFISDRFLTGLRPQEYYFHCMAGRDGLVDTAVKTSRSGYLQRCLIKNLECLKVSYDHTVRDVDGSIIQFRYGEDGVDVLRTSFIAECEALALNEVIISERIGDQHANGPLLHFNSNHYIRDLPVALQDKATKFIDNLPKSKQVVLNLRKENLIELMKLKYFSSLAQAGESVGVIAAQSVGEPSTQMTLNTFHLAGRGEMNVTLGIPRLQEILMTASKKIQTPVMTCPLKEGKTSDDAKRLSAKLNPVSVADIVQSMEVCVVPFSLNDNEQCTIYKLKMKLYPSEVYPPYVNITLDDCEEALQGKFLRVLEDAIEVYIKRHSRINGIQNIAAKNDEALGEGTNQSEEETTKIDEEAVDDDNDEDNDAEDLGGDVQKRRRQATDEMDYEDNAEETSEQNEEESQFMDGTSETIGQDTEDMEDNAEPEESPSEREPATESMERNTKSEKSKIRVPLMRKKFDRNIYMEASGLDFEFHFKLKENEPHILLSEITQRQPKKYT</sequence>
<dbReference type="Pfam" id="PF05000">
    <property type="entry name" value="RNA_pol_Rpb1_4"/>
    <property type="match status" value="1"/>
</dbReference>
<dbReference type="SUPFAM" id="SSF64484">
    <property type="entry name" value="beta and beta-prime subunits of DNA dependent RNA-polymerase"/>
    <property type="match status" value="1"/>
</dbReference>
<keyword evidence="16" id="KW-1185">Reference proteome</keyword>
<evidence type="ECO:0000256" key="10">
    <source>
        <dbReference type="ARBA" id="ARBA00023242"/>
    </source>
</evidence>
<dbReference type="Gene3D" id="3.30.70.2850">
    <property type="match status" value="1"/>
</dbReference>
<name>A0AAV9CF46_ACOCL</name>
<dbReference type="EC" id="2.7.7.6" evidence="12"/>
<dbReference type="EMBL" id="JAUJYO010000019">
    <property type="protein sequence ID" value="KAK1287683.1"/>
    <property type="molecule type" value="Genomic_DNA"/>
</dbReference>
<gene>
    <name evidence="15" type="primary">RPB205</name>
    <name evidence="15" type="ORF">QJS10_CPB19g01060</name>
</gene>
<evidence type="ECO:0000256" key="7">
    <source>
        <dbReference type="ARBA" id="ARBA00022833"/>
    </source>
</evidence>
<dbReference type="FunFam" id="2.40.40.20:FF:000019">
    <property type="entry name" value="DNA-directed RNA polymerase II subunit RPB1"/>
    <property type="match status" value="1"/>
</dbReference>
<dbReference type="Pfam" id="PF04983">
    <property type="entry name" value="RNA_pol_Rpb1_3"/>
    <property type="match status" value="1"/>
</dbReference>
<dbReference type="FunFam" id="1.10.274.100:FF:000015">
    <property type="entry name" value="DNA-directed RNA polymerase subunit"/>
    <property type="match status" value="1"/>
</dbReference>
<dbReference type="GO" id="GO:0046872">
    <property type="term" value="F:metal ion binding"/>
    <property type="evidence" value="ECO:0007669"/>
    <property type="project" value="UniProtKB-KW"/>
</dbReference>
<dbReference type="Pfam" id="PF04998">
    <property type="entry name" value="RNA_pol_Rpb1_5"/>
    <property type="match status" value="1"/>
</dbReference>
<feature type="region of interest" description="Disordered" evidence="13">
    <location>
        <begin position="1280"/>
        <end position="1394"/>
    </location>
</feature>
<dbReference type="Pfam" id="PF00623">
    <property type="entry name" value="RNA_pol_Rpb1_2"/>
    <property type="match status" value="1"/>
</dbReference>
<dbReference type="InterPro" id="IPR045867">
    <property type="entry name" value="DNA-dir_RpoC_beta_prime"/>
</dbReference>
<dbReference type="Gene3D" id="4.10.860.120">
    <property type="entry name" value="RNA polymerase II, clamp domain"/>
    <property type="match status" value="1"/>
</dbReference>
<comment type="catalytic activity">
    <reaction evidence="11 12">
        <text>RNA(n) + a ribonucleoside 5'-triphosphate = RNA(n+1) + diphosphate</text>
        <dbReference type="Rhea" id="RHEA:21248"/>
        <dbReference type="Rhea" id="RHEA-COMP:14527"/>
        <dbReference type="Rhea" id="RHEA-COMP:17342"/>
        <dbReference type="ChEBI" id="CHEBI:33019"/>
        <dbReference type="ChEBI" id="CHEBI:61557"/>
        <dbReference type="ChEBI" id="CHEBI:140395"/>
        <dbReference type="EC" id="2.7.7.6"/>
    </reaction>
</comment>
<dbReference type="Gene3D" id="3.30.1490.180">
    <property type="entry name" value="RNA polymerase ii"/>
    <property type="match status" value="1"/>
</dbReference>
<feature type="region of interest" description="Disordered" evidence="13">
    <location>
        <begin position="481"/>
        <end position="511"/>
    </location>
</feature>
<dbReference type="Pfam" id="PF04997">
    <property type="entry name" value="RNA_pol_Rpb1_1"/>
    <property type="match status" value="1"/>
</dbReference>
<evidence type="ECO:0000256" key="1">
    <source>
        <dbReference type="ARBA" id="ARBA00004123"/>
    </source>
</evidence>
<dbReference type="InterPro" id="IPR007066">
    <property type="entry name" value="RNA_pol_Rpb1_3"/>
</dbReference>
<feature type="compositionally biased region" description="Basic and acidic residues" evidence="13">
    <location>
        <begin position="487"/>
        <end position="501"/>
    </location>
</feature>
<dbReference type="Gene3D" id="1.10.132.30">
    <property type="match status" value="1"/>
</dbReference>
<keyword evidence="8" id="KW-0460">Magnesium</keyword>
<evidence type="ECO:0000256" key="5">
    <source>
        <dbReference type="ARBA" id="ARBA00022695"/>
    </source>
</evidence>
<comment type="caution">
    <text evidence="15">The sequence shown here is derived from an EMBL/GenBank/DDBJ whole genome shotgun (WGS) entry which is preliminary data.</text>
</comment>
<dbReference type="GO" id="GO:0006351">
    <property type="term" value="P:DNA-templated transcription"/>
    <property type="evidence" value="ECO:0007669"/>
    <property type="project" value="InterPro"/>
</dbReference>
<dbReference type="InterPro" id="IPR007080">
    <property type="entry name" value="RNA_pol_Rpb1_1"/>
</dbReference>
<dbReference type="InterPro" id="IPR006592">
    <property type="entry name" value="RNA_pol_N"/>
</dbReference>
<evidence type="ECO:0000259" key="14">
    <source>
        <dbReference type="SMART" id="SM00663"/>
    </source>
</evidence>
<accession>A0AAV9CF46</accession>
<evidence type="ECO:0000256" key="11">
    <source>
        <dbReference type="ARBA" id="ARBA00048552"/>
    </source>
</evidence>
<comment type="similarity">
    <text evidence="2 12">Belongs to the RNA polymerase beta' chain family.</text>
</comment>
<dbReference type="Gene3D" id="2.40.40.20">
    <property type="match status" value="1"/>
</dbReference>
<organism evidence="15 16">
    <name type="scientific">Acorus calamus</name>
    <name type="common">Sweet flag</name>
    <dbReference type="NCBI Taxonomy" id="4465"/>
    <lineage>
        <taxon>Eukaryota</taxon>
        <taxon>Viridiplantae</taxon>
        <taxon>Streptophyta</taxon>
        <taxon>Embryophyta</taxon>
        <taxon>Tracheophyta</taxon>
        <taxon>Spermatophyta</taxon>
        <taxon>Magnoliopsida</taxon>
        <taxon>Liliopsida</taxon>
        <taxon>Acoraceae</taxon>
        <taxon>Acorus</taxon>
    </lineage>
</organism>
<dbReference type="InterPro" id="IPR007081">
    <property type="entry name" value="RNA_pol_Rpb1_5"/>
</dbReference>
<evidence type="ECO:0000256" key="13">
    <source>
        <dbReference type="SAM" id="MobiDB-lite"/>
    </source>
</evidence>